<accession>A0ABS2PF07</accession>
<name>A0ABS2PF07_9BACL</name>
<protein>
    <submittedName>
        <fullName evidence="1">Uncharacterized protein</fullName>
    </submittedName>
</protein>
<dbReference type="Proteomes" id="UP000741863">
    <property type="component" value="Unassembled WGS sequence"/>
</dbReference>
<dbReference type="RefSeq" id="WP_204698602.1">
    <property type="nucleotide sequence ID" value="NZ_JAFBEC010000008.1"/>
</dbReference>
<gene>
    <name evidence="1" type="ORF">JOD17_002968</name>
</gene>
<dbReference type="EMBL" id="JAFBEC010000008">
    <property type="protein sequence ID" value="MBM7633872.1"/>
    <property type="molecule type" value="Genomic_DNA"/>
</dbReference>
<evidence type="ECO:0000313" key="2">
    <source>
        <dbReference type="Proteomes" id="UP000741863"/>
    </source>
</evidence>
<organism evidence="1 2">
    <name type="scientific">Geomicrobium sediminis</name>
    <dbReference type="NCBI Taxonomy" id="1347788"/>
    <lineage>
        <taxon>Bacteria</taxon>
        <taxon>Bacillati</taxon>
        <taxon>Bacillota</taxon>
        <taxon>Bacilli</taxon>
        <taxon>Bacillales</taxon>
        <taxon>Geomicrobium</taxon>
    </lineage>
</organism>
<evidence type="ECO:0000313" key="1">
    <source>
        <dbReference type="EMBL" id="MBM7633872.1"/>
    </source>
</evidence>
<reference evidence="1 2" key="1">
    <citation type="submission" date="2021-01" db="EMBL/GenBank/DDBJ databases">
        <title>Genomic Encyclopedia of Type Strains, Phase IV (KMG-IV): sequencing the most valuable type-strain genomes for metagenomic binning, comparative biology and taxonomic classification.</title>
        <authorList>
            <person name="Goeker M."/>
        </authorList>
    </citation>
    <scope>NUCLEOTIDE SEQUENCE [LARGE SCALE GENOMIC DNA]</scope>
    <source>
        <strain evidence="1 2">DSM 25540</strain>
    </source>
</reference>
<sequence>MKVKLIEGEQLKNGTLMPRVYSTTKKILRKKIESGEYQSEREASSKESI</sequence>
<proteinExistence type="predicted"/>
<comment type="caution">
    <text evidence="1">The sequence shown here is derived from an EMBL/GenBank/DDBJ whole genome shotgun (WGS) entry which is preliminary data.</text>
</comment>
<keyword evidence="2" id="KW-1185">Reference proteome</keyword>